<proteinExistence type="predicted"/>
<dbReference type="EMBL" id="AFUQ01000001">
    <property type="protein sequence ID" value="EGV15277.1"/>
    <property type="molecule type" value="Genomic_DNA"/>
</dbReference>
<name>F9PC75_9STRE</name>
<evidence type="ECO:0000313" key="1">
    <source>
        <dbReference type="EMBL" id="EGV15277.1"/>
    </source>
</evidence>
<dbReference type="PATRIC" id="fig|997830.4.peg.10"/>
<evidence type="ECO:0000313" key="2">
    <source>
        <dbReference type="Proteomes" id="UP000003399"/>
    </source>
</evidence>
<dbReference type="SUPFAM" id="SSF52540">
    <property type="entry name" value="P-loop containing nucleoside triphosphate hydrolases"/>
    <property type="match status" value="1"/>
</dbReference>
<organism evidence="1 2">
    <name type="scientific">Streptococcus infantis X</name>
    <dbReference type="NCBI Taxonomy" id="997830"/>
    <lineage>
        <taxon>Bacteria</taxon>
        <taxon>Bacillati</taxon>
        <taxon>Bacillota</taxon>
        <taxon>Bacilli</taxon>
        <taxon>Lactobacillales</taxon>
        <taxon>Streptococcaceae</taxon>
        <taxon>Streptococcus</taxon>
    </lineage>
</organism>
<protein>
    <submittedName>
        <fullName evidence="1">Conserved domain protein</fullName>
    </submittedName>
</protein>
<reference evidence="1 2" key="1">
    <citation type="submission" date="2011-07" db="EMBL/GenBank/DDBJ databases">
        <authorList>
            <person name="Harkins D.M."/>
            <person name="Madupu R."/>
            <person name="Durkin A.S."/>
            <person name="Torralba M."/>
            <person name="Methe B."/>
            <person name="Sutton G.G."/>
            <person name="Nelson K.E."/>
        </authorList>
    </citation>
    <scope>NUCLEOTIDE SEQUENCE [LARGE SCALE GENOMIC DNA]</scope>
    <source>
        <strain evidence="1 2">X</strain>
    </source>
</reference>
<sequence length="46" mass="5146">MILPAKNISKRYGNHLVVDHIHLQFEKGTFNAILGPNGARKSTTEK</sequence>
<dbReference type="AlphaFoldDB" id="F9PC75"/>
<dbReference type="InterPro" id="IPR027417">
    <property type="entry name" value="P-loop_NTPase"/>
</dbReference>
<accession>F9PC75</accession>
<dbReference type="Proteomes" id="UP000003399">
    <property type="component" value="Unassembled WGS sequence"/>
</dbReference>
<comment type="caution">
    <text evidence="1">The sequence shown here is derived from an EMBL/GenBank/DDBJ whole genome shotgun (WGS) entry which is preliminary data.</text>
</comment>
<dbReference type="Gene3D" id="3.40.50.300">
    <property type="entry name" value="P-loop containing nucleotide triphosphate hydrolases"/>
    <property type="match status" value="1"/>
</dbReference>
<gene>
    <name evidence="1" type="ORF">HMPREF1124_0519</name>
</gene>